<evidence type="ECO:0008006" key="3">
    <source>
        <dbReference type="Google" id="ProtNLM"/>
    </source>
</evidence>
<name>A0A8H3YFH3_9TREE</name>
<dbReference type="Proteomes" id="UP000620104">
    <property type="component" value="Unassembled WGS sequence"/>
</dbReference>
<dbReference type="Pfam" id="PF01063">
    <property type="entry name" value="Aminotran_4"/>
    <property type="match status" value="1"/>
</dbReference>
<comment type="caution">
    <text evidence="1">The sequence shown here is derived from an EMBL/GenBank/DDBJ whole genome shotgun (WGS) entry which is preliminary data.</text>
</comment>
<keyword evidence="2" id="KW-1185">Reference proteome</keyword>
<dbReference type="OrthoDB" id="64220at2759"/>
<accession>A0A8H3YFH3</accession>
<reference evidence="1" key="1">
    <citation type="submission" date="2020-07" db="EMBL/GenBank/DDBJ databases">
        <title>Draft Genome Sequence of a Deep-Sea Yeast, Naganishia (Cryptococcus) liquefaciens strain N6.</title>
        <authorList>
            <person name="Han Y.W."/>
            <person name="Kajitani R."/>
            <person name="Morimoto H."/>
            <person name="Parhat M."/>
            <person name="Tsubouchi H."/>
            <person name="Bakenova O."/>
            <person name="Ogata M."/>
            <person name="Argunhan B."/>
            <person name="Aoki R."/>
            <person name="Kajiwara S."/>
            <person name="Itoh T."/>
            <person name="Iwasaki H."/>
        </authorList>
    </citation>
    <scope>NUCLEOTIDE SEQUENCE</scope>
    <source>
        <strain evidence="1">N6</strain>
    </source>
</reference>
<organism evidence="1 2">
    <name type="scientific">Naganishia liquefaciens</name>
    <dbReference type="NCBI Taxonomy" id="104408"/>
    <lineage>
        <taxon>Eukaryota</taxon>
        <taxon>Fungi</taxon>
        <taxon>Dikarya</taxon>
        <taxon>Basidiomycota</taxon>
        <taxon>Agaricomycotina</taxon>
        <taxon>Tremellomycetes</taxon>
        <taxon>Filobasidiales</taxon>
        <taxon>Filobasidiaceae</taxon>
        <taxon>Naganishia</taxon>
    </lineage>
</organism>
<dbReference type="AlphaFoldDB" id="A0A8H3YFH3"/>
<evidence type="ECO:0000313" key="1">
    <source>
        <dbReference type="EMBL" id="GHJ87293.1"/>
    </source>
</evidence>
<dbReference type="InterPro" id="IPR043132">
    <property type="entry name" value="BCAT-like_C"/>
</dbReference>
<dbReference type="SUPFAM" id="SSF56752">
    <property type="entry name" value="D-aminoacid aminotransferase-like PLP-dependent enzymes"/>
    <property type="match status" value="1"/>
</dbReference>
<sequence length="282" mass="31768">MSGLVLLTTLRYCPAHSEPYPLLHYHTARLRNAWSHFAEPAQGEFPEELEERIIQQIYTSCKGLGQSSDWRVRVLLDLTTAGVKVEFYPMPSGSPPFQFNLEPFVLAKVQAGKPIVLDPLASALPVIPSHTAGTDPESFATDPADLYRYKTTERRGYEDAARRGKAVSTETQIFDTLLHWPREMAREDSTRNRITELTTSNIAIHCPSSAHHAQWITPRYHADGAPFLRGVMRAHLLSLDALREEDITVERFMQLVQEGRAVVGLNGLRGIWLANPILFPQE</sequence>
<dbReference type="Gene3D" id="3.20.10.10">
    <property type="entry name" value="D-amino Acid Aminotransferase, subunit A, domain 2"/>
    <property type="match status" value="1"/>
</dbReference>
<dbReference type="GO" id="GO:0003824">
    <property type="term" value="F:catalytic activity"/>
    <property type="evidence" value="ECO:0007669"/>
    <property type="project" value="InterPro"/>
</dbReference>
<protein>
    <recommendedName>
        <fullName evidence="3">Aminodeoxychorismate lyase</fullName>
    </recommendedName>
</protein>
<gene>
    <name evidence="1" type="ORF">NliqN6_3695</name>
</gene>
<dbReference type="InterPro" id="IPR036038">
    <property type="entry name" value="Aminotransferase-like"/>
</dbReference>
<proteinExistence type="predicted"/>
<evidence type="ECO:0000313" key="2">
    <source>
        <dbReference type="Proteomes" id="UP000620104"/>
    </source>
</evidence>
<dbReference type="InterPro" id="IPR043131">
    <property type="entry name" value="BCAT-like_N"/>
</dbReference>
<dbReference type="InterPro" id="IPR001544">
    <property type="entry name" value="Aminotrans_IV"/>
</dbReference>
<dbReference type="Gene3D" id="3.30.470.10">
    <property type="match status" value="1"/>
</dbReference>
<dbReference type="EMBL" id="BLZA01000021">
    <property type="protein sequence ID" value="GHJ87293.1"/>
    <property type="molecule type" value="Genomic_DNA"/>
</dbReference>